<reference evidence="9" key="1">
    <citation type="thesis" date="2020" institute="ProQuest LLC" country="789 East Eisenhower Parkway, Ann Arbor, MI, USA">
        <title>Comparative Genomics and Chromosome Evolution.</title>
        <authorList>
            <person name="Mudd A.B."/>
        </authorList>
    </citation>
    <scope>NUCLEOTIDE SEQUENCE</scope>
    <source>
        <strain evidence="9">Female2</strain>
        <tissue evidence="9">Blood</tissue>
    </source>
</reference>
<sequence>MEATAKLAASCCNMMAELLVKFLKFLFELFKFILKSLWKGIVGACGFCCSMCPCQTGWDWLGCFCRCLDTKGADEVSALDHIDESLEKKKKVEPKLIEDSPSKSMFRNFLHFSIGLFLTSLYAAMALYVFGYNLFFCIVTSPILGFFLSLGMAYSCSVRINIMLILPQIFSVQGRNFMVVAIFGLTMSGPFGNILENYRRTTETLYCGIELAKNTTESLIMAVKRPLLRAVDSIKKMSKGLGDLSKKASKFFESLTYEVKNLGSSLRRLWHNIYNIKEICEEYTGSPHVKCNNFFLKGKEKCMNTVKVKFLCNIMEIRKAVCLPLHLPCAVPAVIQKFARIHKTKPVQLLIQAVKKQFNIKVTVNKHFDITFNSSNSMFKAAKDIINEVDEKLSPYIEAFQMLTYSLLVMIIYFYIIAMRYHQKYLFEDDFDNVYITRNFEQLDVMCLRRGDRTLLPLDLKESERYIRPTSVKLTKRELKGYAFAISMVLRCLIVCSIIICMDYSFYWFLAMMSYIQGASLKVIAPQIASISVKGDGILSDMFRSLVSAFNNLLPENVNSVSKNCIIVPSEPNYRMYILIGVLHALAMFISIIGVFVRRLRRSVCAYYYPVREQQRICHLRQKLITRRTGWGDCIMNCILKTSSDKGHTDFFHMLAAKIPFLSNFTSRLAKSQQYCIACSKICHEKNSYEFRPCLTNGCQALYCGDCFDILDNACMICMMPIAFEETVQEEIDSSDDEMVLLWIEARKTLDENERVKKKKMKKCLKGCFKDAEKRGKKGDAHSQKRAQMLKKELDQEEDSSEATDESSDESE</sequence>
<evidence type="ECO:0000256" key="4">
    <source>
        <dbReference type="ARBA" id="ARBA00023136"/>
    </source>
</evidence>
<organism evidence="9 10">
    <name type="scientific">Hymenochirus boettgeri</name>
    <name type="common">Congo dwarf clawed frog</name>
    <dbReference type="NCBI Taxonomy" id="247094"/>
    <lineage>
        <taxon>Eukaryota</taxon>
        <taxon>Metazoa</taxon>
        <taxon>Chordata</taxon>
        <taxon>Craniata</taxon>
        <taxon>Vertebrata</taxon>
        <taxon>Euteleostomi</taxon>
        <taxon>Amphibia</taxon>
        <taxon>Batrachia</taxon>
        <taxon>Anura</taxon>
        <taxon>Pipoidea</taxon>
        <taxon>Pipidae</taxon>
        <taxon>Pipinae</taxon>
        <taxon>Hymenochirus</taxon>
    </lineage>
</organism>
<dbReference type="Pfam" id="PF26039">
    <property type="entry name" value="Dcst2"/>
    <property type="match status" value="1"/>
</dbReference>
<feature type="compositionally biased region" description="Basic and acidic residues" evidence="5">
    <location>
        <begin position="772"/>
        <end position="783"/>
    </location>
</feature>
<dbReference type="GO" id="GO:0016020">
    <property type="term" value="C:membrane"/>
    <property type="evidence" value="ECO:0007669"/>
    <property type="project" value="UniProtKB-SubCell"/>
</dbReference>
<dbReference type="PANTHER" id="PTHR21041:SF6">
    <property type="entry name" value="DC-STAMP DOMAIN-CONTAINING PROTEIN 2"/>
    <property type="match status" value="1"/>
</dbReference>
<evidence type="ECO:0000256" key="5">
    <source>
        <dbReference type="SAM" id="MobiDB-lite"/>
    </source>
</evidence>
<accession>A0A8T2JNT5</accession>
<dbReference type="Proteomes" id="UP000812440">
    <property type="component" value="Chromosome 8_10"/>
</dbReference>
<feature type="transmembrane region" description="Helical" evidence="6">
    <location>
        <begin position="574"/>
        <end position="597"/>
    </location>
</feature>
<dbReference type="Pfam" id="PF26037">
    <property type="entry name" value="zf-RING_DCST1_C"/>
    <property type="match status" value="1"/>
</dbReference>
<feature type="transmembrane region" description="Helical" evidence="6">
    <location>
        <begin position="399"/>
        <end position="418"/>
    </location>
</feature>
<feature type="region of interest" description="Disordered" evidence="5">
    <location>
        <begin position="772"/>
        <end position="812"/>
    </location>
</feature>
<feature type="domain" description="Dendritic cell-specific transmembrane protein-like" evidence="7">
    <location>
        <begin position="431"/>
        <end position="621"/>
    </location>
</feature>
<dbReference type="EMBL" id="JAACNH010000003">
    <property type="protein sequence ID" value="KAG8446869.1"/>
    <property type="molecule type" value="Genomic_DNA"/>
</dbReference>
<keyword evidence="3 6" id="KW-1133">Transmembrane helix</keyword>
<evidence type="ECO:0000313" key="10">
    <source>
        <dbReference type="Proteomes" id="UP000812440"/>
    </source>
</evidence>
<evidence type="ECO:0000259" key="7">
    <source>
        <dbReference type="Pfam" id="PF07782"/>
    </source>
</evidence>
<evidence type="ECO:0000256" key="2">
    <source>
        <dbReference type="ARBA" id="ARBA00022692"/>
    </source>
</evidence>
<dbReference type="InterPro" id="IPR058842">
    <property type="entry name" value="DCST1_C"/>
</dbReference>
<dbReference type="OrthoDB" id="6598372at2759"/>
<comment type="caution">
    <text evidence="9">The sequence shown here is derived from an EMBL/GenBank/DDBJ whole genome shotgun (WGS) entry which is preliminary data.</text>
</comment>
<feature type="transmembrane region" description="Helical" evidence="6">
    <location>
        <begin position="109"/>
        <end position="131"/>
    </location>
</feature>
<feature type="domain" description="E3 ubiquitin-protein ligase DCST1-like C-terminal" evidence="8">
    <location>
        <begin position="674"/>
        <end position="721"/>
    </location>
</feature>
<evidence type="ECO:0000256" key="3">
    <source>
        <dbReference type="ARBA" id="ARBA00022989"/>
    </source>
</evidence>
<keyword evidence="10" id="KW-1185">Reference proteome</keyword>
<protein>
    <recommendedName>
        <fullName evidence="11">Dendritic cell-specific transmembrane protein-like domain-containing protein</fullName>
    </recommendedName>
</protein>
<comment type="subcellular location">
    <subcellularLocation>
        <location evidence="1">Membrane</location>
        <topology evidence="1">Multi-pass membrane protein</topology>
    </subcellularLocation>
</comment>
<evidence type="ECO:0000256" key="1">
    <source>
        <dbReference type="ARBA" id="ARBA00004141"/>
    </source>
</evidence>
<evidence type="ECO:0000256" key="6">
    <source>
        <dbReference type="SAM" id="Phobius"/>
    </source>
</evidence>
<evidence type="ECO:0008006" key="11">
    <source>
        <dbReference type="Google" id="ProtNLM"/>
    </source>
</evidence>
<keyword evidence="2 6" id="KW-0812">Transmembrane</keyword>
<keyword evidence="4 6" id="KW-0472">Membrane</keyword>
<dbReference type="InterPro" id="IPR012858">
    <property type="entry name" value="DC_STAMP-like"/>
</dbReference>
<dbReference type="Pfam" id="PF07782">
    <property type="entry name" value="DC_STAMP"/>
    <property type="match status" value="1"/>
</dbReference>
<proteinExistence type="predicted"/>
<dbReference type="PANTHER" id="PTHR21041">
    <property type="entry name" value="DENDRITIC CELL-SPECIFIC TRANSMEMBRANE PROTEIN"/>
    <property type="match status" value="1"/>
</dbReference>
<name>A0A8T2JNT5_9PIPI</name>
<evidence type="ECO:0000313" key="9">
    <source>
        <dbReference type="EMBL" id="KAG8446869.1"/>
    </source>
</evidence>
<dbReference type="AlphaFoldDB" id="A0A8T2JNT5"/>
<gene>
    <name evidence="9" type="ORF">GDO86_014358</name>
</gene>
<feature type="compositionally biased region" description="Acidic residues" evidence="5">
    <location>
        <begin position="795"/>
        <end position="812"/>
    </location>
</feature>
<evidence type="ECO:0000259" key="8">
    <source>
        <dbReference type="Pfam" id="PF26037"/>
    </source>
</evidence>
<feature type="transmembrane region" description="Helical" evidence="6">
    <location>
        <begin position="143"/>
        <end position="165"/>
    </location>
</feature>
<feature type="transmembrane region" description="Helical" evidence="6">
    <location>
        <begin position="481"/>
        <end position="500"/>
    </location>
</feature>
<dbReference type="InterPro" id="IPR051856">
    <property type="entry name" value="CSR-E3_Ligase_Protein"/>
</dbReference>
<feature type="transmembrane region" description="Helical" evidence="6">
    <location>
        <begin position="177"/>
        <end position="195"/>
    </location>
</feature>